<proteinExistence type="predicted"/>
<keyword evidence="3" id="KW-1185">Reference proteome</keyword>
<accession>A0ABP0SG86</accession>
<feature type="region of interest" description="Disordered" evidence="1">
    <location>
        <begin position="514"/>
        <end position="539"/>
    </location>
</feature>
<evidence type="ECO:0000313" key="2">
    <source>
        <dbReference type="EMBL" id="CAK9111397.1"/>
    </source>
</evidence>
<protein>
    <recommendedName>
        <fullName evidence="4">SWIM-type domain-containing protein</fullName>
    </recommendedName>
</protein>
<feature type="compositionally biased region" description="Basic and acidic residues" evidence="1">
    <location>
        <begin position="529"/>
        <end position="539"/>
    </location>
</feature>
<name>A0ABP0SG86_9DINO</name>
<dbReference type="EMBL" id="CAXAMN010027550">
    <property type="protein sequence ID" value="CAK9111397.1"/>
    <property type="molecule type" value="Genomic_DNA"/>
</dbReference>
<evidence type="ECO:0000313" key="3">
    <source>
        <dbReference type="Proteomes" id="UP001642484"/>
    </source>
</evidence>
<sequence length="539" mass="60857">MKFMVDSWVEQQSTTFTNAALTDLRIVGNPVHTVKQVCIAWTARGFLNHMRQLPRGEPVCLTVDGKQRIATSGAVVATVGIMGTSHTPRNTTLDREHCGKKVQMQLRTSTVQPLMQAYIDCESNENWTWVFEAAVELVQKEFAIDLPERVIQVQADFNDSIEAARRHVFPKSRPANDYPHMTRATHATLSKKALAGWRDRVLRVVRCARHLPTLELFSAVWCQFMSELEASGQKEVVGYLRREYIREVSVGTVSKMFKLHPSLEPKLLWADYWAGVFGTHPGSATGTQTLEAFHSFWQRRIQDQARAAPNRILEIMQGLYAGPWKVWMLEDQGLPCLLWPGHVEQVFVKGDSLRRFGQNSAQEYWDAHARGTVNFQRVEKDKEKSTFWVMRAQATEKEAAADATVSKACAEHLVRLLLTGGGDLRALLKESKVFQSTADGEKLSTTDLELLFHVHCVVVAGEFPSRYLPRCYGKSRNAARRVCTCSTFVQKANCPHVWYVAALQGDINLDTIPARAKPGRKRKSSGRTPDPKRPREVGR</sequence>
<evidence type="ECO:0000256" key="1">
    <source>
        <dbReference type="SAM" id="MobiDB-lite"/>
    </source>
</evidence>
<reference evidence="2 3" key="1">
    <citation type="submission" date="2024-02" db="EMBL/GenBank/DDBJ databases">
        <authorList>
            <person name="Chen Y."/>
            <person name="Shah S."/>
            <person name="Dougan E. K."/>
            <person name="Thang M."/>
            <person name="Chan C."/>
        </authorList>
    </citation>
    <scope>NUCLEOTIDE SEQUENCE [LARGE SCALE GENOMIC DNA]</scope>
</reference>
<organism evidence="2 3">
    <name type="scientific">Durusdinium trenchii</name>
    <dbReference type="NCBI Taxonomy" id="1381693"/>
    <lineage>
        <taxon>Eukaryota</taxon>
        <taxon>Sar</taxon>
        <taxon>Alveolata</taxon>
        <taxon>Dinophyceae</taxon>
        <taxon>Suessiales</taxon>
        <taxon>Symbiodiniaceae</taxon>
        <taxon>Durusdinium</taxon>
    </lineage>
</organism>
<evidence type="ECO:0008006" key="4">
    <source>
        <dbReference type="Google" id="ProtNLM"/>
    </source>
</evidence>
<comment type="caution">
    <text evidence="2">The sequence shown here is derived from an EMBL/GenBank/DDBJ whole genome shotgun (WGS) entry which is preliminary data.</text>
</comment>
<dbReference type="Proteomes" id="UP001642484">
    <property type="component" value="Unassembled WGS sequence"/>
</dbReference>
<gene>
    <name evidence="2" type="ORF">CCMP2556_LOCUS51704</name>
</gene>